<dbReference type="EMBL" id="AP023321">
    <property type="protein sequence ID" value="BCI60774.1"/>
    <property type="molecule type" value="Genomic_DNA"/>
</dbReference>
<keyword evidence="3" id="KW-1185">Reference proteome</keyword>
<dbReference type="GO" id="GO:0030198">
    <property type="term" value="P:extracellular matrix organization"/>
    <property type="evidence" value="ECO:0007669"/>
    <property type="project" value="TreeGrafter"/>
</dbReference>
<feature type="region of interest" description="Disordered" evidence="1">
    <location>
        <begin position="85"/>
        <end position="133"/>
    </location>
</feature>
<dbReference type="GO" id="GO:0031012">
    <property type="term" value="C:extracellular matrix"/>
    <property type="evidence" value="ECO:0007669"/>
    <property type="project" value="TreeGrafter"/>
</dbReference>
<name>A0A7I8D814_9FIRM</name>
<organism evidence="2 3">
    <name type="scientific">Solibaculum mannosilyticum</name>
    <dbReference type="NCBI Taxonomy" id="2780922"/>
    <lineage>
        <taxon>Bacteria</taxon>
        <taxon>Bacillati</taxon>
        <taxon>Bacillota</taxon>
        <taxon>Clostridia</taxon>
        <taxon>Eubacteriales</taxon>
        <taxon>Oscillospiraceae</taxon>
        <taxon>Solibaculum</taxon>
    </lineage>
</organism>
<feature type="compositionally biased region" description="Low complexity" evidence="1">
    <location>
        <begin position="230"/>
        <end position="271"/>
    </location>
</feature>
<dbReference type="GO" id="GO:0030020">
    <property type="term" value="F:extracellular matrix structural constituent conferring tensile strength"/>
    <property type="evidence" value="ECO:0007669"/>
    <property type="project" value="TreeGrafter"/>
</dbReference>
<dbReference type="Gene3D" id="1.20.5.320">
    <property type="entry name" value="6-Phosphogluconate Dehydrogenase, domain 3"/>
    <property type="match status" value="1"/>
</dbReference>
<evidence type="ECO:0000313" key="3">
    <source>
        <dbReference type="Proteomes" id="UP000593890"/>
    </source>
</evidence>
<dbReference type="Pfam" id="PF01391">
    <property type="entry name" value="Collagen"/>
    <property type="match status" value="2"/>
</dbReference>
<evidence type="ECO:0000256" key="1">
    <source>
        <dbReference type="SAM" id="MobiDB-lite"/>
    </source>
</evidence>
<dbReference type="PANTHER" id="PTHR24023">
    <property type="entry name" value="COLLAGEN ALPHA"/>
    <property type="match status" value="1"/>
</dbReference>
<dbReference type="InterPro" id="IPR008160">
    <property type="entry name" value="Collagen"/>
</dbReference>
<dbReference type="InterPro" id="IPR050149">
    <property type="entry name" value="Collagen_superfamily"/>
</dbReference>
<evidence type="ECO:0000313" key="2">
    <source>
        <dbReference type="EMBL" id="BCI60774.1"/>
    </source>
</evidence>
<dbReference type="KEGG" id="sman:C12CBH8_14130"/>
<proteinExistence type="predicted"/>
<protein>
    <recommendedName>
        <fullName evidence="4">Collagen-like protein</fullName>
    </recommendedName>
</protein>
<feature type="region of interest" description="Disordered" evidence="1">
    <location>
        <begin position="207"/>
        <end position="271"/>
    </location>
</feature>
<feature type="compositionally biased region" description="Low complexity" evidence="1">
    <location>
        <begin position="207"/>
        <end position="220"/>
    </location>
</feature>
<feature type="region of interest" description="Disordered" evidence="1">
    <location>
        <begin position="287"/>
        <end position="328"/>
    </location>
</feature>
<accession>A0A7I8D814</accession>
<reference evidence="3" key="1">
    <citation type="submission" date="2020-07" db="EMBL/GenBank/DDBJ databases">
        <title>Complete genome sequencing of Clostridia bacterium strain 12CBH8.</title>
        <authorList>
            <person name="Sakamoto M."/>
            <person name="Murakami T."/>
            <person name="Mori H."/>
        </authorList>
    </citation>
    <scope>NUCLEOTIDE SEQUENCE [LARGE SCALE GENOMIC DNA]</scope>
    <source>
        <strain evidence="3">12CBH8</strain>
    </source>
</reference>
<dbReference type="AlphaFoldDB" id="A0A7I8D814"/>
<gene>
    <name evidence="2" type="ORF">C12CBH8_14130</name>
</gene>
<feature type="compositionally biased region" description="Low complexity" evidence="1">
    <location>
        <begin position="294"/>
        <end position="306"/>
    </location>
</feature>
<dbReference type="Proteomes" id="UP000593890">
    <property type="component" value="Chromosome"/>
</dbReference>
<dbReference type="PANTHER" id="PTHR24023:SF1095">
    <property type="entry name" value="EGF-LIKE DOMAIN-CONTAINING PROTEIN"/>
    <property type="match status" value="1"/>
</dbReference>
<dbReference type="GO" id="GO:0005615">
    <property type="term" value="C:extracellular space"/>
    <property type="evidence" value="ECO:0007669"/>
    <property type="project" value="TreeGrafter"/>
</dbReference>
<evidence type="ECO:0008006" key="4">
    <source>
        <dbReference type="Google" id="ProtNLM"/>
    </source>
</evidence>
<sequence length="489" mass="48379">MNYCNHNYPRKSCCSGCPGSGVFIQGPQGEVGPQGLQGVKGDMGAQGPIGLTPTIEVGIVSAKDIAEVTARNTETGVILDFVIPIGPTGPQGAQGEIGSKGEKGEQGPQGVQGEKGDTGPQGPTGRSPTVEVGTVSAGDTAEITTNKTETGISLDFVVPIGATGPTGPTGATGVTGIQGLQGLIGPTGLQGPIGPTGVTGATGVTGPTGPTGPTGATGATGVTGTGVTGPTGSTGPTGATGATGTTGPAGAAGAIGATGPTGPTGATGATGVTGPAGAAGVIGATGPIGPTGPQGPQGAQGIQGQTGSVGPKGDTGPTGASPEISVAENTPTSYKVNFKTEDYQITSPNLKSNTEVYNINLSTAGSSVDVPLESLILTFRYASATSIRISIRPADAAKPVLADIRRTSIYDGAAIESQTNNNTMISTSLVLDDTVYSQSQEMHWMRIRQQNPNNQLWSMCEVRTFASQGGARTSICVEWLYIGATFRTP</sequence>